<comment type="caution">
    <text evidence="2">The sequence shown here is derived from an EMBL/GenBank/DDBJ whole genome shotgun (WGS) entry which is preliminary data.</text>
</comment>
<accession>A0A5E8GTI5</accession>
<dbReference type="EMBL" id="ACCU02000003">
    <property type="protein sequence ID" value="EEE42864.1"/>
    <property type="molecule type" value="Genomic_DNA"/>
</dbReference>
<evidence type="ECO:0000256" key="1">
    <source>
        <dbReference type="SAM" id="Phobius"/>
    </source>
</evidence>
<dbReference type="AlphaFoldDB" id="A0A5E8GTI5"/>
<dbReference type="Proteomes" id="UP000004703">
    <property type="component" value="Chromosome"/>
</dbReference>
<name>A0A5E8GTI5_ROSAD</name>
<reference evidence="2 3" key="1">
    <citation type="submission" date="2008-01" db="EMBL/GenBank/DDBJ databases">
        <authorList>
            <person name="Wagner-Dobler I."/>
            <person name="Ferriera S."/>
            <person name="Johnson J."/>
            <person name="Kravitz S."/>
            <person name="Beeson K."/>
            <person name="Sutton G."/>
            <person name="Rogers Y.-H."/>
            <person name="Friedman R."/>
            <person name="Frazier M."/>
            <person name="Venter J.C."/>
        </authorList>
    </citation>
    <scope>NUCLEOTIDE SEQUENCE [LARGE SCALE GENOMIC DNA]</scope>
    <source>
        <strain evidence="3">DSM 17067 / NCIMB 14079 / DFL-11</strain>
    </source>
</reference>
<gene>
    <name evidence="2" type="ORF">SADFL11_PLAS36</name>
</gene>
<evidence type="ECO:0000313" key="2">
    <source>
        <dbReference type="EMBL" id="EEE42864.1"/>
    </source>
</evidence>
<protein>
    <submittedName>
        <fullName evidence="2">Uncharacterized protein</fullName>
    </submittedName>
</protein>
<reference evidence="2 3" key="2">
    <citation type="submission" date="2013-04" db="EMBL/GenBank/DDBJ databases">
        <authorList>
            <person name="Fiebig A."/>
            <person name="Pradella S."/>
            <person name="Wagner-Doebler I."/>
        </authorList>
    </citation>
    <scope>NUCLEOTIDE SEQUENCE [LARGE SCALE GENOMIC DNA]</scope>
    <source>
        <strain evidence="3">DSM 17067 / NCIMB 14079 / DFL-11</strain>
    </source>
</reference>
<dbReference type="RefSeq" id="WP_008197470.1">
    <property type="nucleotide sequence ID" value="NZ_CM011002.1"/>
</dbReference>
<evidence type="ECO:0000313" key="3">
    <source>
        <dbReference type="Proteomes" id="UP000004703"/>
    </source>
</evidence>
<keyword evidence="1" id="KW-1133">Transmembrane helix</keyword>
<keyword evidence="1" id="KW-0812">Transmembrane</keyword>
<proteinExistence type="predicted"/>
<feature type="transmembrane region" description="Helical" evidence="1">
    <location>
        <begin position="43"/>
        <end position="61"/>
    </location>
</feature>
<organism evidence="2 3">
    <name type="scientific">Roseibium alexandrii (strain DSM 17067 / NCIMB 14079 / DFL-11)</name>
    <name type="common">Labrenzia alexandrii</name>
    <dbReference type="NCBI Taxonomy" id="244592"/>
    <lineage>
        <taxon>Bacteria</taxon>
        <taxon>Pseudomonadati</taxon>
        <taxon>Pseudomonadota</taxon>
        <taxon>Alphaproteobacteria</taxon>
        <taxon>Hyphomicrobiales</taxon>
        <taxon>Stappiaceae</taxon>
        <taxon>Roseibium</taxon>
    </lineage>
</organism>
<keyword evidence="1" id="KW-0472">Membrane</keyword>
<sequence>MKLFLSVGAFVTFCVLIILGLLGYVYNLIALFNDYAEMATNEFILRLAGVPLMVIGAIMGWI</sequence>